<name>A0A316Z4J4_9BASI</name>
<reference evidence="2 3" key="1">
    <citation type="journal article" date="2018" name="Mol. Biol. Evol.">
        <title>Broad Genomic Sampling Reveals a Smut Pathogenic Ancestry of the Fungal Clade Ustilaginomycotina.</title>
        <authorList>
            <person name="Kijpornyongpan T."/>
            <person name="Mondo S.J."/>
            <person name="Barry K."/>
            <person name="Sandor L."/>
            <person name="Lee J."/>
            <person name="Lipzen A."/>
            <person name="Pangilinan J."/>
            <person name="LaButti K."/>
            <person name="Hainaut M."/>
            <person name="Henrissat B."/>
            <person name="Grigoriev I.V."/>
            <person name="Spatafora J.W."/>
            <person name="Aime M.C."/>
        </authorList>
    </citation>
    <scope>NUCLEOTIDE SEQUENCE [LARGE SCALE GENOMIC DNA]</scope>
    <source>
        <strain evidence="2 3">MCA 4186</strain>
    </source>
</reference>
<evidence type="ECO:0000256" key="1">
    <source>
        <dbReference type="SAM" id="MobiDB-lite"/>
    </source>
</evidence>
<accession>A0A316Z4J4</accession>
<dbReference type="EMBL" id="KZ819298">
    <property type="protein sequence ID" value="PWN96687.1"/>
    <property type="molecule type" value="Genomic_DNA"/>
</dbReference>
<sequence>MLLPQLGGSESNGSSSSSSRALLLISARSPLTVALAAAGGGAALAWPAGRNSAATRHGPTLSNSRALRRREVRLSRLHRTRTNAPPTWRPRRAGARALRETGAPNERPTPADAGEILMALHAHA</sequence>
<dbReference type="GeneID" id="37270439"/>
<organism evidence="2 3">
    <name type="scientific">Tilletiopsis washingtonensis</name>
    <dbReference type="NCBI Taxonomy" id="58919"/>
    <lineage>
        <taxon>Eukaryota</taxon>
        <taxon>Fungi</taxon>
        <taxon>Dikarya</taxon>
        <taxon>Basidiomycota</taxon>
        <taxon>Ustilaginomycotina</taxon>
        <taxon>Exobasidiomycetes</taxon>
        <taxon>Entylomatales</taxon>
        <taxon>Entylomatales incertae sedis</taxon>
        <taxon>Tilletiopsis</taxon>
    </lineage>
</organism>
<evidence type="ECO:0000313" key="3">
    <source>
        <dbReference type="Proteomes" id="UP000245946"/>
    </source>
</evidence>
<dbReference type="RefSeq" id="XP_025596966.1">
    <property type="nucleotide sequence ID" value="XM_025742895.1"/>
</dbReference>
<evidence type="ECO:0000313" key="2">
    <source>
        <dbReference type="EMBL" id="PWN96687.1"/>
    </source>
</evidence>
<feature type="region of interest" description="Disordered" evidence="1">
    <location>
        <begin position="77"/>
        <end position="113"/>
    </location>
</feature>
<keyword evidence="3" id="KW-1185">Reference proteome</keyword>
<dbReference type="Proteomes" id="UP000245946">
    <property type="component" value="Unassembled WGS sequence"/>
</dbReference>
<proteinExistence type="predicted"/>
<dbReference type="AlphaFoldDB" id="A0A316Z4J4"/>
<gene>
    <name evidence="2" type="ORF">FA09DRAFT_331162</name>
</gene>
<protein>
    <submittedName>
        <fullName evidence="2">Uncharacterized protein</fullName>
    </submittedName>
</protein>